<evidence type="ECO:0000259" key="1">
    <source>
        <dbReference type="Pfam" id="PF00724"/>
    </source>
</evidence>
<dbReference type="PANTHER" id="PTHR22893:SF91">
    <property type="entry name" value="NADPH DEHYDROGENASE 2-RELATED"/>
    <property type="match status" value="1"/>
</dbReference>
<evidence type="ECO:0000313" key="2">
    <source>
        <dbReference type="EMBL" id="KAJ7642833.1"/>
    </source>
</evidence>
<feature type="domain" description="NADH:flavin oxidoreductase/NADH oxidase N-terminal" evidence="1">
    <location>
        <begin position="4"/>
        <end position="332"/>
    </location>
</feature>
<keyword evidence="3" id="KW-1185">Reference proteome</keyword>
<dbReference type="SUPFAM" id="SSF51395">
    <property type="entry name" value="FMN-linked oxidoreductases"/>
    <property type="match status" value="1"/>
</dbReference>
<gene>
    <name evidence="2" type="ORF">B0H17DRAFT_1275171</name>
</gene>
<dbReference type="InterPro" id="IPR013785">
    <property type="entry name" value="Aldolase_TIM"/>
</dbReference>
<sequence>MAPQLFEPLGIGTVALQHRVVLAPLTRFKASAEHVPYLPIVAEYYAQRASPGTLLIPESTLIAARAGGFANVPGIWGLSQIAAWREVAAAVHAKGSFIFMQLWALGRVAEPTQLAAVTRGRTFPYVSASDVPLAGRSLRPRALSVAEIEGYVAIYAQAARNAIAAGCDGVEVHAANGYLPDQFLQDVSNTRTDAYGGSIVNRARFVLEVVDAVVAAVGPERTAIRFSPWSTVHDMGMQDPLPTFSYLVSELAARHPTLAYLHLIEPRISGDEPRAEGTVGAHESNDALRALWAPRPLIRAGGFDRARCNLVAFGRLFISNPDLPTRLEQGAPLAPYDRRTFYLSGVERVATPTRVCRHRRRS</sequence>
<dbReference type="CDD" id="cd02933">
    <property type="entry name" value="OYE_like_FMN"/>
    <property type="match status" value="1"/>
</dbReference>
<comment type="caution">
    <text evidence="2">The sequence shown here is derived from an EMBL/GenBank/DDBJ whole genome shotgun (WGS) entry which is preliminary data.</text>
</comment>
<evidence type="ECO:0000313" key="3">
    <source>
        <dbReference type="Proteomes" id="UP001221757"/>
    </source>
</evidence>
<dbReference type="InterPro" id="IPR045247">
    <property type="entry name" value="Oye-like"/>
</dbReference>
<protein>
    <submittedName>
        <fullName evidence="2">NADPH2 dehydrogenase chain OYE2</fullName>
    </submittedName>
</protein>
<dbReference type="AlphaFoldDB" id="A0AAD7C9N7"/>
<dbReference type="GO" id="GO:0010181">
    <property type="term" value="F:FMN binding"/>
    <property type="evidence" value="ECO:0007669"/>
    <property type="project" value="InterPro"/>
</dbReference>
<dbReference type="PANTHER" id="PTHR22893">
    <property type="entry name" value="NADH OXIDOREDUCTASE-RELATED"/>
    <property type="match status" value="1"/>
</dbReference>
<dbReference type="GO" id="GO:0003959">
    <property type="term" value="F:NADPH dehydrogenase activity"/>
    <property type="evidence" value="ECO:0007669"/>
    <property type="project" value="TreeGrafter"/>
</dbReference>
<name>A0AAD7C9N7_MYCRO</name>
<reference evidence="2" key="1">
    <citation type="submission" date="2023-03" db="EMBL/GenBank/DDBJ databases">
        <title>Massive genome expansion in bonnet fungi (Mycena s.s.) driven by repeated elements and novel gene families across ecological guilds.</title>
        <authorList>
            <consortium name="Lawrence Berkeley National Laboratory"/>
            <person name="Harder C.B."/>
            <person name="Miyauchi S."/>
            <person name="Viragh M."/>
            <person name="Kuo A."/>
            <person name="Thoen E."/>
            <person name="Andreopoulos B."/>
            <person name="Lu D."/>
            <person name="Skrede I."/>
            <person name="Drula E."/>
            <person name="Henrissat B."/>
            <person name="Morin E."/>
            <person name="Kohler A."/>
            <person name="Barry K."/>
            <person name="LaButti K."/>
            <person name="Morin E."/>
            <person name="Salamov A."/>
            <person name="Lipzen A."/>
            <person name="Mereny Z."/>
            <person name="Hegedus B."/>
            <person name="Baldrian P."/>
            <person name="Stursova M."/>
            <person name="Weitz H."/>
            <person name="Taylor A."/>
            <person name="Grigoriev I.V."/>
            <person name="Nagy L.G."/>
            <person name="Martin F."/>
            <person name="Kauserud H."/>
        </authorList>
    </citation>
    <scope>NUCLEOTIDE SEQUENCE</scope>
    <source>
        <strain evidence="2">CBHHK067</strain>
    </source>
</reference>
<proteinExistence type="predicted"/>
<dbReference type="EMBL" id="JARKIE010000414">
    <property type="protein sequence ID" value="KAJ7642833.1"/>
    <property type="molecule type" value="Genomic_DNA"/>
</dbReference>
<dbReference type="Gene3D" id="3.20.20.70">
    <property type="entry name" value="Aldolase class I"/>
    <property type="match status" value="1"/>
</dbReference>
<dbReference type="Pfam" id="PF00724">
    <property type="entry name" value="Oxidored_FMN"/>
    <property type="match status" value="1"/>
</dbReference>
<dbReference type="InterPro" id="IPR001155">
    <property type="entry name" value="OxRdtase_FMN_N"/>
</dbReference>
<dbReference type="Proteomes" id="UP001221757">
    <property type="component" value="Unassembled WGS sequence"/>
</dbReference>
<accession>A0AAD7C9N7</accession>
<organism evidence="2 3">
    <name type="scientific">Mycena rosella</name>
    <name type="common">Pink bonnet</name>
    <name type="synonym">Agaricus rosellus</name>
    <dbReference type="NCBI Taxonomy" id="1033263"/>
    <lineage>
        <taxon>Eukaryota</taxon>
        <taxon>Fungi</taxon>
        <taxon>Dikarya</taxon>
        <taxon>Basidiomycota</taxon>
        <taxon>Agaricomycotina</taxon>
        <taxon>Agaricomycetes</taxon>
        <taxon>Agaricomycetidae</taxon>
        <taxon>Agaricales</taxon>
        <taxon>Marasmiineae</taxon>
        <taxon>Mycenaceae</taxon>
        <taxon>Mycena</taxon>
    </lineage>
</organism>